<evidence type="ECO:0000256" key="9">
    <source>
        <dbReference type="SAM" id="SignalP"/>
    </source>
</evidence>
<comment type="cofactor">
    <cofactor evidence="6">
        <name>Zn(2+)</name>
        <dbReference type="ChEBI" id="CHEBI:29105"/>
    </cofactor>
    <text evidence="6">Binds 1 zinc ion per subunit.</text>
</comment>
<keyword evidence="13" id="KW-1185">Reference proteome</keyword>
<feature type="active site" description="Nucleophile" evidence="5">
    <location>
        <position position="277"/>
    </location>
</feature>
<accession>A0A8S4N3J3</accession>
<dbReference type="GO" id="GO:0046514">
    <property type="term" value="P:ceramide catabolic process"/>
    <property type="evidence" value="ECO:0007669"/>
    <property type="project" value="InterPro"/>
</dbReference>
<dbReference type="GO" id="GO:0017040">
    <property type="term" value="F:N-acylsphingosine amidohydrolase activity"/>
    <property type="evidence" value="ECO:0007669"/>
    <property type="project" value="UniProtKB-UniRule"/>
</dbReference>
<evidence type="ECO:0000256" key="7">
    <source>
        <dbReference type="RuleBase" id="RU366019"/>
    </source>
</evidence>
<comment type="caution">
    <text evidence="12">The sequence shown here is derived from an EMBL/GenBank/DDBJ whole genome shotgun (WGS) entry which is preliminary data.</text>
</comment>
<dbReference type="Gene3D" id="2.60.40.2300">
    <property type="entry name" value="Neutral/alkaline non-lysosomal ceramidase, C-terminal domain"/>
    <property type="match status" value="1"/>
</dbReference>
<feature type="chain" id="PRO_5035858027" description="Neutral ceramidase" evidence="9">
    <location>
        <begin position="21"/>
        <end position="754"/>
    </location>
</feature>
<name>A0A8S4N3J3_OWEFU</name>
<dbReference type="EMBL" id="CAIIXF020000001">
    <property type="protein sequence ID" value="CAH1775301.1"/>
    <property type="molecule type" value="Genomic_DNA"/>
</dbReference>
<evidence type="ECO:0000256" key="2">
    <source>
        <dbReference type="ARBA" id="ARBA00011891"/>
    </source>
</evidence>
<dbReference type="GO" id="GO:0042759">
    <property type="term" value="P:long-chain fatty acid biosynthetic process"/>
    <property type="evidence" value="ECO:0007669"/>
    <property type="project" value="TreeGrafter"/>
</dbReference>
<evidence type="ECO:0000259" key="10">
    <source>
        <dbReference type="Pfam" id="PF04734"/>
    </source>
</evidence>
<keyword evidence="6" id="KW-0862">Zinc</keyword>
<dbReference type="AlphaFoldDB" id="A0A8S4N3J3"/>
<evidence type="ECO:0000256" key="8">
    <source>
        <dbReference type="SAM" id="MobiDB-lite"/>
    </source>
</evidence>
<feature type="binding site" evidence="6">
    <location>
        <position position="499"/>
    </location>
    <ligand>
        <name>Zn(2+)</name>
        <dbReference type="ChEBI" id="CHEBI:29105"/>
    </ligand>
</feature>
<evidence type="ECO:0000256" key="5">
    <source>
        <dbReference type="PIRSR" id="PIRSR606823-1"/>
    </source>
</evidence>
<dbReference type="Proteomes" id="UP000749559">
    <property type="component" value="Unassembled WGS sequence"/>
</dbReference>
<dbReference type="InterPro" id="IPR031331">
    <property type="entry name" value="NEUT/ALK_ceramidase_C"/>
</dbReference>
<comment type="similarity">
    <text evidence="1 7">Belongs to the neutral ceramidase family.</text>
</comment>
<evidence type="ECO:0000256" key="3">
    <source>
        <dbReference type="ARBA" id="ARBA00019235"/>
    </source>
</evidence>
<dbReference type="Pfam" id="PF17048">
    <property type="entry name" value="Ceramidse_alk_C"/>
    <property type="match status" value="1"/>
</dbReference>
<evidence type="ECO:0000313" key="13">
    <source>
        <dbReference type="Proteomes" id="UP000749559"/>
    </source>
</evidence>
<comment type="catalytic activity">
    <reaction evidence="7">
        <text>an N-acylsphing-4-enine + H2O = sphing-4-enine + a fatty acid</text>
        <dbReference type="Rhea" id="RHEA:20856"/>
        <dbReference type="ChEBI" id="CHEBI:15377"/>
        <dbReference type="ChEBI" id="CHEBI:28868"/>
        <dbReference type="ChEBI" id="CHEBI:52639"/>
        <dbReference type="ChEBI" id="CHEBI:57756"/>
        <dbReference type="EC" id="3.5.1.23"/>
    </reaction>
</comment>
<dbReference type="OrthoDB" id="191371at2759"/>
<sequence length="754" mass="82752">MHLKLYQVLSLLVAAGVVRTQTQYFVGVGIADVTGPAAEIPLYGYADPGQTAKGIHTRQYSRAFIITDSSDASGKRVVFVSIDNTMVSTILKQAVAERLVQLYPDLYNNDNVMLSSTHTHSTPGGFLGYTMYNIPQAGFAHETFNILVNGIVASVQRAHANIRPANLLIAEDELLDASSNRSPYAYEQNPAGERARYTHDTDKQFAVLKIVDMAGNDMGIINWFAVHTTAMNKTNHLISADTKGYASYLFERDFNNEGREDPPFVAAFAQANEGDISPNTAGVRCLQTGGECDYQTSQCPTDGDQCVGIGIGTDMFDTTKIIGERQYNKAKEMYPSIERRVTGSVDFRHQWVDMSDQQLSGGRNTCPPCMGYSFAAGATDGPGATDIFHQGDTEGDLLIDGIRDAIFGETEETTIDCQEPKPILLATGQYDTPLPWQPSIVPVQIFKVGDLIISSLPSEVTTMAGRRVKEAVKNTLVAEGYPSNLMSVFTGLANTYSSYTVTFEEYQVQRYEGASTIFGPHTLEAYINKLNELATSMARGLAVSPGPSPPDLRGQVPENPDQPAQWDEPVSARSYGEVLIQPTNSYNQGTTVSVTFVTANPRHDLMTDNTFLRVEQNVNEAWQTVFTDRDWETRFYWDRECNGIPCTDDDTPERTSIARITWDIPSNQAPGNYRISHYGHHKTELDQVVAFTGTSNIFTVNANKDAEKSGTKEEPGTKAPMSLKPVTGGLEGNSGVRHGASILLCIFMLLKQLI</sequence>
<keyword evidence="9" id="KW-0732">Signal</keyword>
<feature type="domain" description="Neutral/alkaline non-lysosomal ceramidase N-terminal" evidence="10">
    <location>
        <begin position="24"/>
        <end position="528"/>
    </location>
</feature>
<feature type="signal peptide" evidence="9">
    <location>
        <begin position="1"/>
        <end position="20"/>
    </location>
</feature>
<feature type="binding site" evidence="6">
    <location>
        <position position="459"/>
    </location>
    <ligand>
        <name>Zn(2+)</name>
        <dbReference type="ChEBI" id="CHEBI:29105"/>
    </ligand>
</feature>
<dbReference type="PANTHER" id="PTHR12670:SF1">
    <property type="entry name" value="NEUTRAL CERAMIDASE"/>
    <property type="match status" value="1"/>
</dbReference>
<feature type="domain" description="Neutral/alkaline non-lysosomal ceramidase C-terminal" evidence="11">
    <location>
        <begin position="531"/>
        <end position="700"/>
    </location>
</feature>
<keyword evidence="4 7" id="KW-0378">Hydrolase</keyword>
<dbReference type="Pfam" id="PF04734">
    <property type="entry name" value="Ceramidase_alk"/>
    <property type="match status" value="1"/>
</dbReference>
<feature type="compositionally biased region" description="Basic and acidic residues" evidence="8">
    <location>
        <begin position="704"/>
        <end position="716"/>
    </location>
</feature>
<feature type="binding site" evidence="6">
    <location>
        <position position="227"/>
    </location>
    <ligand>
        <name>Zn(2+)</name>
        <dbReference type="ChEBI" id="CHEBI:29105"/>
    </ligand>
</feature>
<dbReference type="GO" id="GO:0005576">
    <property type="term" value="C:extracellular region"/>
    <property type="evidence" value="ECO:0007669"/>
    <property type="project" value="TreeGrafter"/>
</dbReference>
<dbReference type="InterPro" id="IPR031329">
    <property type="entry name" value="NEUT/ALK_ceramidase_N"/>
</dbReference>
<keyword evidence="7" id="KW-0746">Sphingolipid metabolism</keyword>
<evidence type="ECO:0000313" key="12">
    <source>
        <dbReference type="EMBL" id="CAH1775301.1"/>
    </source>
</evidence>
<keyword evidence="7" id="KW-0443">Lipid metabolism</keyword>
<feature type="region of interest" description="Disordered" evidence="8">
    <location>
        <begin position="704"/>
        <end position="726"/>
    </location>
</feature>
<evidence type="ECO:0000256" key="4">
    <source>
        <dbReference type="ARBA" id="ARBA00022801"/>
    </source>
</evidence>
<dbReference type="GO" id="GO:0046872">
    <property type="term" value="F:metal ion binding"/>
    <property type="evidence" value="ECO:0007669"/>
    <property type="project" value="UniProtKB-KW"/>
</dbReference>
<dbReference type="PANTHER" id="PTHR12670">
    <property type="entry name" value="CERAMIDASE"/>
    <property type="match status" value="1"/>
</dbReference>
<organism evidence="12 13">
    <name type="scientific">Owenia fusiformis</name>
    <name type="common">Polychaete worm</name>
    <dbReference type="NCBI Taxonomy" id="6347"/>
    <lineage>
        <taxon>Eukaryota</taxon>
        <taxon>Metazoa</taxon>
        <taxon>Spiralia</taxon>
        <taxon>Lophotrochozoa</taxon>
        <taxon>Annelida</taxon>
        <taxon>Polychaeta</taxon>
        <taxon>Sedentaria</taxon>
        <taxon>Canalipalpata</taxon>
        <taxon>Sabellida</taxon>
        <taxon>Oweniida</taxon>
        <taxon>Oweniidae</taxon>
        <taxon>Owenia</taxon>
    </lineage>
</organism>
<dbReference type="GO" id="GO:0046512">
    <property type="term" value="P:sphingosine biosynthetic process"/>
    <property type="evidence" value="ECO:0007669"/>
    <property type="project" value="TreeGrafter"/>
</dbReference>
<evidence type="ECO:0000259" key="11">
    <source>
        <dbReference type="Pfam" id="PF17048"/>
    </source>
</evidence>
<dbReference type="EC" id="3.5.1.23" evidence="2 7"/>
<dbReference type="InterPro" id="IPR038445">
    <property type="entry name" value="NCDase_C_sf"/>
</dbReference>
<dbReference type="InterPro" id="IPR006823">
    <property type="entry name" value="Ceramidase_alk"/>
</dbReference>
<reference evidence="12" key="1">
    <citation type="submission" date="2022-03" db="EMBL/GenBank/DDBJ databases">
        <authorList>
            <person name="Martin C."/>
        </authorList>
    </citation>
    <scope>NUCLEOTIDE SEQUENCE</scope>
</reference>
<proteinExistence type="inferred from homology"/>
<dbReference type="GO" id="GO:0016020">
    <property type="term" value="C:membrane"/>
    <property type="evidence" value="ECO:0007669"/>
    <property type="project" value="GOC"/>
</dbReference>
<feature type="binding site" evidence="6">
    <location>
        <position position="118"/>
    </location>
    <ligand>
        <name>Zn(2+)</name>
        <dbReference type="ChEBI" id="CHEBI:29105"/>
    </ligand>
</feature>
<gene>
    <name evidence="12" type="ORF">OFUS_LOCUS2625</name>
</gene>
<feature type="region of interest" description="Disordered" evidence="8">
    <location>
        <begin position="540"/>
        <end position="567"/>
    </location>
</feature>
<evidence type="ECO:0000256" key="1">
    <source>
        <dbReference type="ARBA" id="ARBA00009835"/>
    </source>
</evidence>
<protein>
    <recommendedName>
        <fullName evidence="3 7">Neutral ceramidase</fullName>
        <ecNumber evidence="2 7">3.5.1.23</ecNumber>
    </recommendedName>
</protein>
<keyword evidence="6" id="KW-0479">Metal-binding</keyword>
<evidence type="ECO:0000256" key="6">
    <source>
        <dbReference type="PIRSR" id="PIRSR606823-2"/>
    </source>
</evidence>